<dbReference type="Gene3D" id="1.10.630.10">
    <property type="entry name" value="Cytochrome P450"/>
    <property type="match status" value="1"/>
</dbReference>
<dbReference type="Proteomes" id="UP001428817">
    <property type="component" value="Unassembled WGS sequence"/>
</dbReference>
<evidence type="ECO:0000256" key="3">
    <source>
        <dbReference type="ARBA" id="ARBA00022723"/>
    </source>
</evidence>
<organism evidence="7 8">
    <name type="scientific">Pseudonocardia eucalypti</name>
    <dbReference type="NCBI Taxonomy" id="648755"/>
    <lineage>
        <taxon>Bacteria</taxon>
        <taxon>Bacillati</taxon>
        <taxon>Actinomycetota</taxon>
        <taxon>Actinomycetes</taxon>
        <taxon>Pseudonocardiales</taxon>
        <taxon>Pseudonocardiaceae</taxon>
        <taxon>Pseudonocardia</taxon>
    </lineage>
</organism>
<keyword evidence="2" id="KW-0349">Heme</keyword>
<comment type="similarity">
    <text evidence="1">Belongs to the cytochrome P450 family.</text>
</comment>
<keyword evidence="3" id="KW-0479">Metal-binding</keyword>
<evidence type="ECO:0000313" key="8">
    <source>
        <dbReference type="Proteomes" id="UP001428817"/>
    </source>
</evidence>
<dbReference type="SUPFAM" id="SSF48264">
    <property type="entry name" value="Cytochrome P450"/>
    <property type="match status" value="1"/>
</dbReference>
<dbReference type="PANTHER" id="PTHR24291:SF50">
    <property type="entry name" value="BIFUNCTIONAL ALBAFLAVENONE MONOOXYGENASE_TERPENE SYNTHASE"/>
    <property type="match status" value="1"/>
</dbReference>
<dbReference type="PRINTS" id="PR00359">
    <property type="entry name" value="BP450"/>
</dbReference>
<evidence type="ECO:0000256" key="6">
    <source>
        <dbReference type="ARBA" id="ARBA00023033"/>
    </source>
</evidence>
<dbReference type="EMBL" id="BAABJP010000008">
    <property type="protein sequence ID" value="GAA5153807.1"/>
    <property type="molecule type" value="Genomic_DNA"/>
</dbReference>
<dbReference type="InterPro" id="IPR036396">
    <property type="entry name" value="Cyt_P450_sf"/>
</dbReference>
<gene>
    <name evidence="7" type="ORF">GCM10023321_24630</name>
</gene>
<dbReference type="PANTHER" id="PTHR24291">
    <property type="entry name" value="CYTOCHROME P450 FAMILY 4"/>
    <property type="match status" value="1"/>
</dbReference>
<reference evidence="8" key="1">
    <citation type="journal article" date="2019" name="Int. J. Syst. Evol. Microbiol.">
        <title>The Global Catalogue of Microorganisms (GCM) 10K type strain sequencing project: providing services to taxonomists for standard genome sequencing and annotation.</title>
        <authorList>
            <consortium name="The Broad Institute Genomics Platform"/>
            <consortium name="The Broad Institute Genome Sequencing Center for Infectious Disease"/>
            <person name="Wu L."/>
            <person name="Ma J."/>
        </authorList>
    </citation>
    <scope>NUCLEOTIDE SEQUENCE [LARGE SCALE GENOMIC DNA]</scope>
    <source>
        <strain evidence="8">JCM 18303</strain>
    </source>
</reference>
<evidence type="ECO:0000256" key="5">
    <source>
        <dbReference type="ARBA" id="ARBA00023004"/>
    </source>
</evidence>
<name>A0ABP9PXP0_9PSEU</name>
<sequence length="429" mass="48364">MPALFHAPMQTLGKARECGDIVRLHLGSERIYLLNSPEFIRRVQVTEADSFDRGRIFEKARMFVGQGLVTTDGAFHLRQRRIMQPLFHRDRVIRHVDVMRERTARMVATWRPGQRLSLDHAATDLALAILTDSIFRSDIGPATMRGVRDSLPTVNGGVLTRALLPDWWQRVPTPGNLRFARARVRLRAAVDAGIEARKASGARPDDLLSALLDARHPDSGEPMSDQQLRDEVITILMAGTETTANTLNWLFYELGRDAGIERRLHAELDSALGGRPVTADDLARLPYLERVIDETTRLYSPVWFLMRRLTAPVDFGGVRLPVGAQVVYSSTALHRDPGIFPDPMRFDPDRWDPERSGRTPRAAFIPFAAGRHRCLGESFAKAEMAVVVATIAAEWRLCHGRRRLRERALGTLRPSTLHFTARPRTRPIC</sequence>
<keyword evidence="6" id="KW-0503">Monooxygenase</keyword>
<dbReference type="InterPro" id="IPR002397">
    <property type="entry name" value="Cyt_P450_B"/>
</dbReference>
<dbReference type="Pfam" id="PF00067">
    <property type="entry name" value="p450"/>
    <property type="match status" value="1"/>
</dbReference>
<evidence type="ECO:0000256" key="2">
    <source>
        <dbReference type="ARBA" id="ARBA00022617"/>
    </source>
</evidence>
<protein>
    <submittedName>
        <fullName evidence="7">Cytochrome P450</fullName>
    </submittedName>
</protein>
<keyword evidence="8" id="KW-1185">Reference proteome</keyword>
<dbReference type="InterPro" id="IPR050196">
    <property type="entry name" value="Cytochrome_P450_Monoox"/>
</dbReference>
<accession>A0ABP9PXP0</accession>
<comment type="caution">
    <text evidence="7">The sequence shown here is derived from an EMBL/GenBank/DDBJ whole genome shotgun (WGS) entry which is preliminary data.</text>
</comment>
<proteinExistence type="inferred from homology"/>
<keyword evidence="4" id="KW-0560">Oxidoreductase</keyword>
<evidence type="ECO:0000256" key="4">
    <source>
        <dbReference type="ARBA" id="ARBA00023002"/>
    </source>
</evidence>
<evidence type="ECO:0000256" key="1">
    <source>
        <dbReference type="ARBA" id="ARBA00010617"/>
    </source>
</evidence>
<evidence type="ECO:0000313" key="7">
    <source>
        <dbReference type="EMBL" id="GAA5153807.1"/>
    </source>
</evidence>
<dbReference type="InterPro" id="IPR001128">
    <property type="entry name" value="Cyt_P450"/>
</dbReference>
<dbReference type="PRINTS" id="PR00385">
    <property type="entry name" value="P450"/>
</dbReference>
<keyword evidence="5" id="KW-0408">Iron</keyword>